<evidence type="ECO:0000313" key="4">
    <source>
        <dbReference type="Proteomes" id="UP000751190"/>
    </source>
</evidence>
<gene>
    <name evidence="3" type="ORF">KFE25_002268</name>
</gene>
<dbReference type="InterPro" id="IPR015421">
    <property type="entry name" value="PyrdxlP-dep_Trfase_major"/>
</dbReference>
<dbReference type="InterPro" id="IPR049704">
    <property type="entry name" value="Aminotrans_3_PPA_site"/>
</dbReference>
<accession>A0A8J5X4J6</accession>
<evidence type="ECO:0008006" key="5">
    <source>
        <dbReference type="Google" id="ProtNLM"/>
    </source>
</evidence>
<keyword evidence="4" id="KW-1185">Reference proteome</keyword>
<dbReference type="PROSITE" id="PS00600">
    <property type="entry name" value="AA_TRANSFER_CLASS_3"/>
    <property type="match status" value="1"/>
</dbReference>
<dbReference type="Gene3D" id="3.40.640.10">
    <property type="entry name" value="Type I PLP-dependent aspartate aminotransferase-like (Major domain)"/>
    <property type="match status" value="2"/>
</dbReference>
<evidence type="ECO:0000256" key="2">
    <source>
        <dbReference type="ARBA" id="ARBA00022898"/>
    </source>
</evidence>
<dbReference type="PANTHER" id="PTHR43713">
    <property type="entry name" value="GLUTAMATE-1-SEMIALDEHYDE 2,1-AMINOMUTASE"/>
    <property type="match status" value="1"/>
</dbReference>
<organism evidence="3 4">
    <name type="scientific">Diacronema lutheri</name>
    <name type="common">Unicellular marine alga</name>
    <name type="synonym">Monochrysis lutheri</name>
    <dbReference type="NCBI Taxonomy" id="2081491"/>
    <lineage>
        <taxon>Eukaryota</taxon>
        <taxon>Haptista</taxon>
        <taxon>Haptophyta</taxon>
        <taxon>Pavlovophyceae</taxon>
        <taxon>Pavlovales</taxon>
        <taxon>Pavlovaceae</taxon>
        <taxon>Diacronema</taxon>
    </lineage>
</organism>
<dbReference type="GO" id="GO:0030170">
    <property type="term" value="F:pyridoxal phosphate binding"/>
    <property type="evidence" value="ECO:0007669"/>
    <property type="project" value="InterPro"/>
</dbReference>
<dbReference type="EMBL" id="JAGTXO010000066">
    <property type="protein sequence ID" value="KAG8457604.1"/>
    <property type="molecule type" value="Genomic_DNA"/>
</dbReference>
<dbReference type="InterPro" id="IPR015422">
    <property type="entry name" value="PyrdxlP-dep_Trfase_small"/>
</dbReference>
<sequence>MRAFTPACPLGLPARLALSAGCSALPFVLQLSPPAFYAIGALAWVCLARAAYKAAMTAHAFAWTPKIARMTAPFLPKYSFSEEGSFYTADGAPADVVAKRRAGMAMLTAQFDKLSAGKESAELNAAIKEGLSDIRFTDTNRVPFPFQAVVRAKLSVSTVVKSSEGPWLVDTSGNRALDVSGSYGVNVAGYDRYKAFAKHGLATVEALGPNVLGPLHPVIAPVIGALRAISGLEEVSFHMSGTEAVMCAVRLCRFNTKRPLIVVFSGAYHGWWDGVQPGPGSERPVADVLCLKDMAPASLALIKLRASEIAAVLVSPLQGLNPNASPPSDMVLMDSKMRKAEESVRLYTQWLHTLRDACTTANVPLIFDEVYTGFRMSTRGAQAFYGVQSDIVVYGKTLGGGMPVGVVCGRRELMRRFDADHPVRVAYVIGTFAAAPLTLGCMDAFLTWVQSADAAGAYAEAQRLTDDFITRGNKALVAEGFPLRLQNLTTVWTVLFTTPGRYHWLFQYYLRAEGVALSWVGTGRCLFSLDFKPADYDALLTRLLAAARRMRDDGWWHAGVTSQQIKARMGTEFAKQLLGLGDKVKAN</sequence>
<dbReference type="Gene3D" id="3.90.1150.10">
    <property type="entry name" value="Aspartate Aminotransferase, domain 1"/>
    <property type="match status" value="2"/>
</dbReference>
<evidence type="ECO:0000313" key="3">
    <source>
        <dbReference type="EMBL" id="KAG8457604.1"/>
    </source>
</evidence>
<dbReference type="OMA" id="RLARYHT"/>
<name>A0A8J5X4J6_DIALT</name>
<comment type="caution">
    <text evidence="3">The sequence shown here is derived from an EMBL/GenBank/DDBJ whole genome shotgun (WGS) entry which is preliminary data.</text>
</comment>
<comment type="cofactor">
    <cofactor evidence="1">
        <name>pyridoxal 5'-phosphate</name>
        <dbReference type="ChEBI" id="CHEBI:597326"/>
    </cofactor>
</comment>
<dbReference type="AlphaFoldDB" id="A0A8J5X4J6"/>
<protein>
    <recommendedName>
        <fullName evidence="5">Glutamate-1-semialdehyde 2,1-aminomutase</fullName>
    </recommendedName>
</protein>
<dbReference type="SUPFAM" id="SSF53383">
    <property type="entry name" value="PLP-dependent transferases"/>
    <property type="match status" value="1"/>
</dbReference>
<reference evidence="3" key="1">
    <citation type="submission" date="2021-05" db="EMBL/GenBank/DDBJ databases">
        <title>The genome of the haptophyte Pavlova lutheri (Diacronema luteri, Pavlovales) - a model for lipid biosynthesis in eukaryotic algae.</title>
        <authorList>
            <person name="Hulatt C.J."/>
            <person name="Posewitz M.C."/>
        </authorList>
    </citation>
    <scope>NUCLEOTIDE SEQUENCE</scope>
    <source>
        <strain evidence="3">NIVA-4/92</strain>
    </source>
</reference>
<dbReference type="PANTHER" id="PTHR43713:SF3">
    <property type="entry name" value="GLUTAMATE-1-SEMIALDEHYDE 2,1-AMINOMUTASE 1, CHLOROPLASTIC-RELATED"/>
    <property type="match status" value="1"/>
</dbReference>
<dbReference type="OrthoDB" id="425114at2759"/>
<dbReference type="InterPro" id="IPR005814">
    <property type="entry name" value="Aminotrans_3"/>
</dbReference>
<dbReference type="Proteomes" id="UP000751190">
    <property type="component" value="Unassembled WGS sequence"/>
</dbReference>
<evidence type="ECO:0000256" key="1">
    <source>
        <dbReference type="ARBA" id="ARBA00001933"/>
    </source>
</evidence>
<dbReference type="InterPro" id="IPR015424">
    <property type="entry name" value="PyrdxlP-dep_Trfase"/>
</dbReference>
<proteinExistence type="predicted"/>
<dbReference type="Pfam" id="PF00202">
    <property type="entry name" value="Aminotran_3"/>
    <property type="match status" value="2"/>
</dbReference>
<dbReference type="GO" id="GO:0008483">
    <property type="term" value="F:transaminase activity"/>
    <property type="evidence" value="ECO:0007669"/>
    <property type="project" value="InterPro"/>
</dbReference>
<keyword evidence="2" id="KW-0663">Pyridoxal phosphate</keyword>